<dbReference type="GO" id="GO:0017150">
    <property type="term" value="F:tRNA dihydrouridine synthase activity"/>
    <property type="evidence" value="ECO:0007669"/>
    <property type="project" value="InterPro"/>
</dbReference>
<dbReference type="InterPro" id="IPR018517">
    <property type="entry name" value="tRNA_hU_synthase_CS"/>
</dbReference>
<evidence type="ECO:0000256" key="5">
    <source>
        <dbReference type="ARBA" id="ARBA00022857"/>
    </source>
</evidence>
<dbReference type="GO" id="GO:0051603">
    <property type="term" value="P:proteolysis involved in protein catabolic process"/>
    <property type="evidence" value="ECO:0007669"/>
    <property type="project" value="InterPro"/>
</dbReference>
<keyword evidence="8" id="KW-0539">Nucleus</keyword>
<keyword evidence="18" id="KW-1185">Reference proteome</keyword>
<name>A0AAN8G4V4_TRICO</name>
<evidence type="ECO:0000259" key="16">
    <source>
        <dbReference type="PROSITE" id="PS51391"/>
    </source>
</evidence>
<keyword evidence="5" id="KW-0521">NADP</keyword>
<dbReference type="PANTHER" id="PTHR11082:SF5">
    <property type="entry name" value="TRNA-DIHYDROURIDINE(16_17) SYNTHASE [NAD(P)(+)]-LIKE"/>
    <property type="match status" value="1"/>
</dbReference>
<evidence type="ECO:0000256" key="7">
    <source>
        <dbReference type="ARBA" id="ARBA00023027"/>
    </source>
</evidence>
<feature type="compositionally biased region" description="Low complexity" evidence="15">
    <location>
        <begin position="481"/>
        <end position="501"/>
    </location>
</feature>
<feature type="region of interest" description="Disordered" evidence="15">
    <location>
        <begin position="438"/>
        <end position="462"/>
    </location>
</feature>
<evidence type="ECO:0000256" key="10">
    <source>
        <dbReference type="ARBA" id="ARBA00038890"/>
    </source>
</evidence>
<comment type="cofactor">
    <cofactor evidence="1">
        <name>FMN</name>
        <dbReference type="ChEBI" id="CHEBI:58210"/>
    </cofactor>
</comment>
<dbReference type="InterPro" id="IPR013785">
    <property type="entry name" value="Aldolase_TIM"/>
</dbReference>
<dbReference type="Gene3D" id="3.60.20.10">
    <property type="entry name" value="Glutamine Phosphoribosylpyrophosphate, subunit 1, domain 1"/>
    <property type="match status" value="1"/>
</dbReference>
<feature type="region of interest" description="Disordered" evidence="15">
    <location>
        <begin position="481"/>
        <end position="579"/>
    </location>
</feature>
<reference evidence="17 18" key="1">
    <citation type="submission" date="2019-10" db="EMBL/GenBank/DDBJ databases">
        <title>Assembly and Annotation for the nematode Trichostrongylus colubriformis.</title>
        <authorList>
            <person name="Martin J."/>
        </authorList>
    </citation>
    <scope>NUCLEOTIDE SEQUENCE [LARGE SCALE GENOMIC DNA]</scope>
    <source>
        <strain evidence="17">G859</strain>
        <tissue evidence="17">Whole worm</tissue>
    </source>
</reference>
<accession>A0AAN8G4V4</accession>
<sequence>MTALTLEGVMRRFTDVHSLSQEAIETISLWVMHYRDKRSIDIIVEAWLESFKIAKKDEQRIALFYIMNDVVQRAKNKHMDVLIPTFQPAVLSAVTMGKGSPSVKHVMQRCIDIFGERQVFTEASVNVMKNMLQSEENGEGDESFVELDSEEVYRKIELFERGRLIVTRGMEVIRNGDFDCRALMKERMRDRTVAAQLVMETQQVLSQITSFRHSMEEQKRKMLQLIETLELAKRNFSHQLKDVTVVEDAYQKYFQGIREVHADLLVIVSSFRVPGSRDNMEATDMDLDDDSAPIDVGGTSPLSGNLPPPPAPPAILEGRPPAFLGSNAPQQPILPISQLPSNGNTVSQYLNSSSTMPPAYQAQPAYGVSQSQAPFVPQTNTAVAPQATGQPPNFVVNQNLSVPPPIATQPPPNIQALLKSIPSLQTIQQATAAAAAAAAAANNQQRPPQNLPSMNYPPPVAQQRFGDVDERVQPVQPIQPIQPIQPVQPMQPVQPVVTQPPGAAPNFHLPPPRSQQPMYTEEGPSHIDYQPSGPAGDHEQRNGDSGHRGDGGRDGFYQKPPPGQPFHSPGNYGPPGRGRPRVAIFGEVVVMAVREGIHIVEEEEDRMAVVDSKVADSREDVAEAAGLEMITDSDTPKNCMVPKVGEDFDMEGHDVPVDVGNAEAGGRDSEDVFRIPKTLTLGPPTRNTPEQIAFKRAFWRNYLAGKDNVKVVAPMVDQSELAFRMFMRKYGAHITVTPMIHAHLFVNDPTYRRNSLALCEADRPLIVQFCANKPDTFLAACRLVEGICDGVDLNLGCPQMVAKKGRYGAYLQDEVDLVCSMVSAVRDFCAVPVSCKIRIRDCPQQTMEYARRLVDAGATMLTVHGRTREMKGADTGLADWSRIREVVEAVDVPVVANGNIQMPGDVERCLAETKAAAVMSAEGLLYNPLLFSNRNEESWIVAKEYLEYARKYQAGTSAVRAHIFRICHHRCGDMKMDPIEVSRTPHWICKPYFRLSEVARETIVGEGEKTYKEKRKEHLQKIADEMGLSLKQARKRERRKLNGQRTTLSKRMKFPPCTRCTQPAGQGCTYVFCKKCCRWTCKQKGWDCKGSVDSTLKCNAHYEFFRNPTCTGTSVIALQYEKGIVIMTDRVVSYGKTARYKNVSRQYKVNNNMIIAFGGDHADFQWLQNVIERQVLAWKMIGQDLTPKALHGYLTSLMYARRTRMNPLWNTLVVAGVEDEEKNNKETSTPFIGVITQKGVAYQTKHVATGIAAMLLNQAVEDEWKKKVKGDKLTRAEAEALVRKALELTIYHDCCADNDFEVGVVDAEEGVTLGKQETIIGDWSIAETNCQYE</sequence>
<dbReference type="SUPFAM" id="SSF56235">
    <property type="entry name" value="N-terminal nucleophile aminohydrolases (Ntn hydrolases)"/>
    <property type="match status" value="1"/>
</dbReference>
<organism evidence="17 18">
    <name type="scientific">Trichostrongylus colubriformis</name>
    <name type="common">Black scour worm</name>
    <dbReference type="NCBI Taxonomy" id="6319"/>
    <lineage>
        <taxon>Eukaryota</taxon>
        <taxon>Metazoa</taxon>
        <taxon>Ecdysozoa</taxon>
        <taxon>Nematoda</taxon>
        <taxon>Chromadorea</taxon>
        <taxon>Rhabditida</taxon>
        <taxon>Rhabditina</taxon>
        <taxon>Rhabditomorpha</taxon>
        <taxon>Strongyloidea</taxon>
        <taxon>Trichostrongylidae</taxon>
        <taxon>Trichostrongylus</taxon>
    </lineage>
</organism>
<dbReference type="Gene3D" id="3.20.20.70">
    <property type="entry name" value="Aldolase class I"/>
    <property type="match status" value="1"/>
</dbReference>
<evidence type="ECO:0000256" key="12">
    <source>
        <dbReference type="ARBA" id="ARBA00047652"/>
    </source>
</evidence>
<feature type="domain" description="CID" evidence="16">
    <location>
        <begin position="1"/>
        <end position="136"/>
    </location>
</feature>
<dbReference type="InterPro" id="IPR001353">
    <property type="entry name" value="Proteasome_sua/b"/>
</dbReference>
<evidence type="ECO:0000313" key="17">
    <source>
        <dbReference type="EMBL" id="KAK5980863.1"/>
    </source>
</evidence>
<evidence type="ECO:0000256" key="13">
    <source>
        <dbReference type="ARBA" id="ARBA00048934"/>
    </source>
</evidence>
<dbReference type="Gene3D" id="1.25.40.90">
    <property type="match status" value="1"/>
</dbReference>
<evidence type="ECO:0000256" key="4">
    <source>
        <dbReference type="ARBA" id="ARBA00022694"/>
    </source>
</evidence>
<comment type="catalytic activity">
    <reaction evidence="13">
        <text>5,6-dihydrouridine(16) in tRNA + NAD(+) = uridine(16) in tRNA + NADH + H(+)</text>
        <dbReference type="Rhea" id="RHEA:53380"/>
        <dbReference type="Rhea" id="RHEA-COMP:13543"/>
        <dbReference type="Rhea" id="RHEA-COMP:13544"/>
        <dbReference type="ChEBI" id="CHEBI:15378"/>
        <dbReference type="ChEBI" id="CHEBI:57540"/>
        <dbReference type="ChEBI" id="CHEBI:57945"/>
        <dbReference type="ChEBI" id="CHEBI:65315"/>
        <dbReference type="ChEBI" id="CHEBI:74443"/>
        <dbReference type="EC" id="1.3.1.88"/>
    </reaction>
    <physiologicalReaction direction="right-to-left" evidence="13">
        <dbReference type="Rhea" id="RHEA:53382"/>
    </physiologicalReaction>
</comment>
<comment type="catalytic activity">
    <reaction evidence="14">
        <text>5,6-dihydrouridine(17) in tRNA + NADP(+) = uridine(17) in tRNA + NADPH + H(+)</text>
        <dbReference type="Rhea" id="RHEA:53368"/>
        <dbReference type="Rhea" id="RHEA-COMP:13541"/>
        <dbReference type="Rhea" id="RHEA-COMP:13542"/>
        <dbReference type="ChEBI" id="CHEBI:15378"/>
        <dbReference type="ChEBI" id="CHEBI:57783"/>
        <dbReference type="ChEBI" id="CHEBI:58349"/>
        <dbReference type="ChEBI" id="CHEBI:65315"/>
        <dbReference type="ChEBI" id="CHEBI:74443"/>
        <dbReference type="EC" id="1.3.1.88"/>
    </reaction>
    <physiologicalReaction direction="right-to-left" evidence="14">
        <dbReference type="Rhea" id="RHEA:53370"/>
    </physiologicalReaction>
</comment>
<protein>
    <recommendedName>
        <fullName evidence="10">tRNA-dihydrouridine(16/17) synthase [NAD(P)(+)]</fullName>
        <ecNumber evidence="10">1.3.1.88</ecNumber>
    </recommendedName>
</protein>
<dbReference type="Proteomes" id="UP001331761">
    <property type="component" value="Unassembled WGS sequence"/>
</dbReference>
<keyword evidence="7" id="KW-0520">NAD</keyword>
<evidence type="ECO:0000256" key="14">
    <source>
        <dbReference type="ARBA" id="ARBA00049467"/>
    </source>
</evidence>
<dbReference type="InterPro" id="IPR006569">
    <property type="entry name" value="CID_dom"/>
</dbReference>
<dbReference type="EMBL" id="WIXE01006917">
    <property type="protein sequence ID" value="KAK5980863.1"/>
    <property type="molecule type" value="Genomic_DNA"/>
</dbReference>
<evidence type="ECO:0000256" key="11">
    <source>
        <dbReference type="ARBA" id="ARBA00047287"/>
    </source>
</evidence>
<dbReference type="Pfam" id="PF00227">
    <property type="entry name" value="Proteasome"/>
    <property type="match status" value="1"/>
</dbReference>
<dbReference type="GO" id="GO:0050660">
    <property type="term" value="F:flavin adenine dinucleotide binding"/>
    <property type="evidence" value="ECO:0007669"/>
    <property type="project" value="InterPro"/>
</dbReference>
<dbReference type="PANTHER" id="PTHR11082">
    <property type="entry name" value="TRNA-DIHYDROURIDINE SYNTHASE"/>
    <property type="match status" value="1"/>
</dbReference>
<evidence type="ECO:0000313" key="18">
    <source>
        <dbReference type="Proteomes" id="UP001331761"/>
    </source>
</evidence>
<dbReference type="InterPro" id="IPR035587">
    <property type="entry name" value="DUS-like_FMN-bd"/>
</dbReference>
<comment type="similarity">
    <text evidence="9">Belongs to the Dus family. Dus1 subfamily.</text>
</comment>
<dbReference type="InterPro" id="IPR029055">
    <property type="entry name" value="Ntn_hydrolases_N"/>
</dbReference>
<proteinExistence type="inferred from homology"/>
<evidence type="ECO:0000256" key="8">
    <source>
        <dbReference type="ARBA" id="ARBA00023242"/>
    </source>
</evidence>
<evidence type="ECO:0000256" key="2">
    <source>
        <dbReference type="ARBA" id="ARBA00022630"/>
    </source>
</evidence>
<dbReference type="PROSITE" id="PS51391">
    <property type="entry name" value="CID"/>
    <property type="match status" value="1"/>
</dbReference>
<evidence type="ECO:0000256" key="3">
    <source>
        <dbReference type="ARBA" id="ARBA00022643"/>
    </source>
</evidence>
<dbReference type="InterPro" id="IPR016295">
    <property type="entry name" value="Proteasome_beta4"/>
</dbReference>
<dbReference type="SMART" id="SM00582">
    <property type="entry name" value="RPR"/>
    <property type="match status" value="1"/>
</dbReference>
<dbReference type="CDD" id="cd02801">
    <property type="entry name" value="DUS_like_FMN"/>
    <property type="match status" value="1"/>
</dbReference>
<keyword evidence="3" id="KW-0288">FMN</keyword>
<evidence type="ECO:0000256" key="15">
    <source>
        <dbReference type="SAM" id="MobiDB-lite"/>
    </source>
</evidence>
<keyword evidence="2" id="KW-0285">Flavoprotein</keyword>
<gene>
    <name evidence="17" type="ORF">GCK32_003207</name>
</gene>
<dbReference type="CDD" id="cd03760">
    <property type="entry name" value="proteasome_beta_type_4"/>
    <property type="match status" value="1"/>
</dbReference>
<evidence type="ECO:0000256" key="9">
    <source>
        <dbReference type="ARBA" id="ARBA00038313"/>
    </source>
</evidence>
<feature type="compositionally biased region" description="Polar residues" evidence="15">
    <location>
        <begin position="442"/>
        <end position="453"/>
    </location>
</feature>
<dbReference type="InterPro" id="IPR008942">
    <property type="entry name" value="ENTH_VHS"/>
</dbReference>
<comment type="caution">
    <text evidence="17">The sequence shown here is derived from an EMBL/GenBank/DDBJ whole genome shotgun (WGS) entry which is preliminary data.</text>
</comment>
<keyword evidence="4" id="KW-0819">tRNA processing</keyword>
<keyword evidence="6" id="KW-0560">Oxidoreductase</keyword>
<evidence type="ECO:0000256" key="6">
    <source>
        <dbReference type="ARBA" id="ARBA00023002"/>
    </source>
</evidence>
<comment type="catalytic activity">
    <reaction evidence="11">
        <text>5,6-dihydrouridine(17) in tRNA + NAD(+) = uridine(17) in tRNA + NADH + H(+)</text>
        <dbReference type="Rhea" id="RHEA:53372"/>
        <dbReference type="Rhea" id="RHEA-COMP:13541"/>
        <dbReference type="Rhea" id="RHEA-COMP:13542"/>
        <dbReference type="ChEBI" id="CHEBI:15378"/>
        <dbReference type="ChEBI" id="CHEBI:57540"/>
        <dbReference type="ChEBI" id="CHEBI:57945"/>
        <dbReference type="ChEBI" id="CHEBI:65315"/>
        <dbReference type="ChEBI" id="CHEBI:74443"/>
        <dbReference type="EC" id="1.3.1.88"/>
    </reaction>
    <physiologicalReaction direction="right-to-left" evidence="11">
        <dbReference type="Rhea" id="RHEA:53374"/>
    </physiologicalReaction>
</comment>
<feature type="compositionally biased region" description="Basic and acidic residues" evidence="15">
    <location>
        <begin position="536"/>
        <end position="553"/>
    </location>
</feature>
<dbReference type="Pfam" id="PF01207">
    <property type="entry name" value="Dus"/>
    <property type="match status" value="1"/>
</dbReference>
<dbReference type="Pfam" id="PF04818">
    <property type="entry name" value="CID"/>
    <property type="match status" value="1"/>
</dbReference>
<comment type="catalytic activity">
    <reaction evidence="12">
        <text>5,6-dihydrouridine(16) in tRNA + NADP(+) = uridine(16) in tRNA + NADPH + H(+)</text>
        <dbReference type="Rhea" id="RHEA:53376"/>
        <dbReference type="Rhea" id="RHEA-COMP:13543"/>
        <dbReference type="Rhea" id="RHEA-COMP:13544"/>
        <dbReference type="ChEBI" id="CHEBI:15378"/>
        <dbReference type="ChEBI" id="CHEBI:57783"/>
        <dbReference type="ChEBI" id="CHEBI:58349"/>
        <dbReference type="ChEBI" id="CHEBI:65315"/>
        <dbReference type="ChEBI" id="CHEBI:74443"/>
        <dbReference type="EC" id="1.3.1.88"/>
    </reaction>
    <physiologicalReaction direction="right-to-left" evidence="12">
        <dbReference type="Rhea" id="RHEA:53378"/>
    </physiologicalReaction>
</comment>
<dbReference type="GO" id="GO:0005839">
    <property type="term" value="C:proteasome core complex"/>
    <property type="evidence" value="ECO:0007669"/>
    <property type="project" value="InterPro"/>
</dbReference>
<dbReference type="EC" id="1.3.1.88" evidence="10"/>
<evidence type="ECO:0000256" key="1">
    <source>
        <dbReference type="ARBA" id="ARBA00001917"/>
    </source>
</evidence>
<dbReference type="PROSITE" id="PS01136">
    <property type="entry name" value="UPF0034"/>
    <property type="match status" value="1"/>
</dbReference>
<dbReference type="SUPFAM" id="SSF51395">
    <property type="entry name" value="FMN-linked oxidoreductases"/>
    <property type="match status" value="1"/>
</dbReference>